<dbReference type="InterPro" id="IPR036265">
    <property type="entry name" value="HIT-like_sf"/>
</dbReference>
<protein>
    <submittedName>
        <fullName evidence="3">Oidioi.mRNA.OKI2018_I69.chr1.g1434.t1.cds</fullName>
    </submittedName>
</protein>
<name>A0ABN7SMW4_OIKDI</name>
<keyword evidence="4" id="KW-1185">Reference proteome</keyword>
<feature type="region of interest" description="Disordered" evidence="1">
    <location>
        <begin position="527"/>
        <end position="551"/>
    </location>
</feature>
<proteinExistence type="predicted"/>
<accession>A0ABN7SMW4</accession>
<dbReference type="Pfam" id="PF04677">
    <property type="entry name" value="CwfJ_C_1"/>
    <property type="match status" value="1"/>
</dbReference>
<dbReference type="EMBL" id="OU015566">
    <property type="protein sequence ID" value="CAG5104666.1"/>
    <property type="molecule type" value="Genomic_DNA"/>
</dbReference>
<dbReference type="SUPFAM" id="SSF54197">
    <property type="entry name" value="HIT-like"/>
    <property type="match status" value="1"/>
</dbReference>
<gene>
    <name evidence="3" type="ORF">OKIOD_LOCUS10199</name>
</gene>
<sequence>MVKILVTGDVLGKLDTLYNRIRKLQAKGQTFSELYCVGSFFPTDGSECPEWDEYKTGEKRIPISTYILGPANVAESKFYAGLDNGGELCANIMCLGRCGTFTTADGLRVGYLGGSAEGKEGSSEYPVQANAWKKLKDQVQGNTLDVFLSSCWPLGITNNGNSPDDPRLLQVGNLEIARATRELKPRYHFAGFEQKHYERRPYQNKSAKLLQITRFIALANVGNPNKEKYLYAFNITPGELTAKKPEDCTETPFPDEAAARAKANAGNYRWSLPDGPELKDDPDDPDAIERRKRQQAMTGEAGGKRQRRDFGDCWFCLGGEHVRKHMVVSVGEHCYVALARGGVNSQHVLILPIQHYQSSLTLPSDVSAEVEEYKKALREMFKSRGLSSFIYERNYKTDHMQIQVLPIHKKYKQHIPTALTKVGHGRTDKNGYPIEIDFVELPMLVDMRSAVPGPRTPFFLCEMDDGTRLLHRVRGGFPLNFGREAVCELINKPEKGDWKNCVVSDDQEEHYAGKFREIFAKFDPFLEQDSSDEESEEAIQSSENPKEIEAN</sequence>
<dbReference type="InterPro" id="IPR040194">
    <property type="entry name" value="Cwf19-like"/>
</dbReference>
<evidence type="ECO:0000259" key="2">
    <source>
        <dbReference type="Pfam" id="PF04677"/>
    </source>
</evidence>
<feature type="region of interest" description="Disordered" evidence="1">
    <location>
        <begin position="266"/>
        <end position="286"/>
    </location>
</feature>
<dbReference type="InterPro" id="IPR006768">
    <property type="entry name" value="Cwf19-like_C_dom-1"/>
</dbReference>
<dbReference type="PANTHER" id="PTHR12072:SF4">
    <property type="entry name" value="CWF19-LIKE PROTEIN 1"/>
    <property type="match status" value="1"/>
</dbReference>
<evidence type="ECO:0000313" key="4">
    <source>
        <dbReference type="Proteomes" id="UP001158576"/>
    </source>
</evidence>
<feature type="domain" description="Cwf19-like C-terminal" evidence="2">
    <location>
        <begin position="304"/>
        <end position="417"/>
    </location>
</feature>
<dbReference type="Proteomes" id="UP001158576">
    <property type="component" value="Chromosome 1"/>
</dbReference>
<evidence type="ECO:0000256" key="1">
    <source>
        <dbReference type="SAM" id="MobiDB-lite"/>
    </source>
</evidence>
<dbReference type="CDD" id="cd07380">
    <property type="entry name" value="MPP_CWF19_N"/>
    <property type="match status" value="1"/>
</dbReference>
<dbReference type="Gene3D" id="3.30.428.10">
    <property type="entry name" value="HIT-like"/>
    <property type="match status" value="1"/>
</dbReference>
<reference evidence="3 4" key="1">
    <citation type="submission" date="2021-04" db="EMBL/GenBank/DDBJ databases">
        <authorList>
            <person name="Bliznina A."/>
        </authorList>
    </citation>
    <scope>NUCLEOTIDE SEQUENCE [LARGE SCALE GENOMIC DNA]</scope>
</reference>
<organism evidence="3 4">
    <name type="scientific">Oikopleura dioica</name>
    <name type="common">Tunicate</name>
    <dbReference type="NCBI Taxonomy" id="34765"/>
    <lineage>
        <taxon>Eukaryota</taxon>
        <taxon>Metazoa</taxon>
        <taxon>Chordata</taxon>
        <taxon>Tunicata</taxon>
        <taxon>Appendicularia</taxon>
        <taxon>Copelata</taxon>
        <taxon>Oikopleuridae</taxon>
        <taxon>Oikopleura</taxon>
    </lineage>
</organism>
<dbReference type="PANTHER" id="PTHR12072">
    <property type="entry name" value="CWF19, CELL CYCLE CONTROL PROTEIN"/>
    <property type="match status" value="1"/>
</dbReference>
<evidence type="ECO:0000313" key="3">
    <source>
        <dbReference type="EMBL" id="CAG5104666.1"/>
    </source>
</evidence>